<gene>
    <name evidence="2" type="ORF">JK386_03930</name>
</gene>
<dbReference type="Proteomes" id="UP000663791">
    <property type="component" value="Unassembled WGS sequence"/>
</dbReference>
<feature type="region of interest" description="Disordered" evidence="1">
    <location>
        <begin position="1"/>
        <end position="28"/>
    </location>
</feature>
<dbReference type="NCBIfam" id="NF042914">
    <property type="entry name" value="SAV915_dom"/>
    <property type="match status" value="1"/>
</dbReference>
<sequence>MDSSSTTYQIPCQPTTERPAAAADPPEELVTGPPVVYLPVRLAPDGTPQEVPLLRLADSRVALLGYSALDRLRACLGERQPWMLATAEVLAALAEHRPYDVKVLDLPVPPEHRARLLGAG</sequence>
<dbReference type="InterPro" id="IPR049975">
    <property type="entry name" value="SAV_915-like_dom"/>
</dbReference>
<accession>A0A939BXN9</accession>
<feature type="compositionally biased region" description="Polar residues" evidence="1">
    <location>
        <begin position="1"/>
        <end position="13"/>
    </location>
</feature>
<proteinExistence type="predicted"/>
<dbReference type="AlphaFoldDB" id="A0A939BXN9"/>
<keyword evidence="3" id="KW-1185">Reference proteome</keyword>
<organism evidence="2 3">
    <name type="scientific">Nocardioides faecalis</name>
    <dbReference type="NCBI Taxonomy" id="2803858"/>
    <lineage>
        <taxon>Bacteria</taxon>
        <taxon>Bacillati</taxon>
        <taxon>Actinomycetota</taxon>
        <taxon>Actinomycetes</taxon>
        <taxon>Propionibacteriales</taxon>
        <taxon>Nocardioidaceae</taxon>
        <taxon>Nocardioides</taxon>
    </lineage>
</organism>
<evidence type="ECO:0000313" key="2">
    <source>
        <dbReference type="EMBL" id="MBM9459040.1"/>
    </source>
</evidence>
<dbReference type="RefSeq" id="WP_205290338.1">
    <property type="nucleotide sequence ID" value="NZ_CP074406.1"/>
</dbReference>
<feature type="compositionally biased region" description="Low complexity" evidence="1">
    <location>
        <begin position="14"/>
        <end position="24"/>
    </location>
</feature>
<evidence type="ECO:0008006" key="4">
    <source>
        <dbReference type="Google" id="ProtNLM"/>
    </source>
</evidence>
<comment type="caution">
    <text evidence="2">The sequence shown here is derived from an EMBL/GenBank/DDBJ whole genome shotgun (WGS) entry which is preliminary data.</text>
</comment>
<protein>
    <recommendedName>
        <fullName evidence="4">SseB family protein</fullName>
    </recommendedName>
</protein>
<evidence type="ECO:0000256" key="1">
    <source>
        <dbReference type="SAM" id="MobiDB-lite"/>
    </source>
</evidence>
<evidence type="ECO:0000313" key="3">
    <source>
        <dbReference type="Proteomes" id="UP000663791"/>
    </source>
</evidence>
<dbReference type="EMBL" id="JAERTX010000003">
    <property type="protein sequence ID" value="MBM9459040.1"/>
    <property type="molecule type" value="Genomic_DNA"/>
</dbReference>
<reference evidence="2" key="1">
    <citation type="submission" date="2021-01" db="EMBL/GenBank/DDBJ databases">
        <title>Novel species in genus Nocardioides.</title>
        <authorList>
            <person name="Zhang G."/>
        </authorList>
    </citation>
    <scope>NUCLEOTIDE SEQUENCE</scope>
    <source>
        <strain evidence="2">Zg-536</strain>
    </source>
</reference>
<name>A0A939BXN9_9ACTN</name>